<feature type="transmembrane region" description="Helical" evidence="1">
    <location>
        <begin position="257"/>
        <end position="279"/>
    </location>
</feature>
<keyword evidence="1" id="KW-0812">Transmembrane</keyword>
<feature type="transmembrane region" description="Helical" evidence="1">
    <location>
        <begin position="574"/>
        <end position="591"/>
    </location>
</feature>
<feature type="transmembrane region" description="Helical" evidence="1">
    <location>
        <begin position="146"/>
        <end position="164"/>
    </location>
</feature>
<reference evidence="2 3" key="1">
    <citation type="submission" date="2019-11" db="EMBL/GenBank/DDBJ databases">
        <title>Pedobacter sp. HMF7647 Genome sequencing and assembly.</title>
        <authorList>
            <person name="Kang H."/>
            <person name="Kim H."/>
            <person name="Joh K."/>
        </authorList>
    </citation>
    <scope>NUCLEOTIDE SEQUENCE [LARGE SCALE GENOMIC DNA]</scope>
    <source>
        <strain evidence="2 3">HMF7647</strain>
    </source>
</reference>
<dbReference type="Proteomes" id="UP000466586">
    <property type="component" value="Unassembled WGS sequence"/>
</dbReference>
<feature type="transmembrane region" description="Helical" evidence="1">
    <location>
        <begin position="542"/>
        <end position="562"/>
    </location>
</feature>
<dbReference type="Pfam" id="PF11028">
    <property type="entry name" value="TMEM260-like"/>
    <property type="match status" value="1"/>
</dbReference>
<keyword evidence="3" id="KW-1185">Reference proteome</keyword>
<accession>A0A7K1Y4S3</accession>
<dbReference type="EMBL" id="WVHT01000001">
    <property type="protein sequence ID" value="MXV49371.1"/>
    <property type="molecule type" value="Genomic_DNA"/>
</dbReference>
<feature type="transmembrane region" description="Helical" evidence="1">
    <location>
        <begin position="489"/>
        <end position="506"/>
    </location>
</feature>
<proteinExistence type="predicted"/>
<sequence>MKKFNLFNNAGGFVLLLFAFIVYFKTMQQSVSFWDCGEFISAAYRQQVGHQPGAPLFIMIAKMFSLLASNPNMVAFWVNLSAVMASAATIMFLFWTITALALKYFKSKSSELSNEQFVLILAAGTIGAVAYTFSDSFWFSAVEAEVYALSALFTAITFWAALKWDATAENPTSNKWLVFIAFMVGLSIGVHLLSLLAIPTIVLLIYFKKYQKITFKGVALALLIGVAILGFVQYGIIQYLVYFASRVDLLFVNDLGIGFGYGAGVFLIVVISGLVWGILYSIKKGKANLNLGLLCLSFLLLGYSSYTMILIRANAKTFVNVSNPDNMMSLFGYLSREQYADKPLIYGQYFDANPTSLENGAPTYRKGKEKYEISGHKFSRDYDHNSLLPRIYSDKPEHIAFYRSWLGLNENDKPTFNDNIRFLSNYQLGYMYWRYFFWNFAGRQDDNQGDGSNRFGNWLTGIKPVDAMHLGNQADLPQSIISNPGYNRLFALPLILGLFGLTFLLYKRRTDAWVTLTLFFFTGIAIILYLNQTPVEPRERDYAYAGSFYVFAIWIGFGVLAVEEFLRRASIKKASAILAPALCLVVPFIMGKEGWDDHNRSDQNVAHDMAINYLESCAPNAILFTNADNDTYPLWYAQSVEGVRTDVRVVCLQLLYNDSYINQMKTQVFKSAPLPITMPEEKYVEGVRDVMPYVDYGFKDSVELKDVLSVMLSDDNSDKVEMQDGSRENFLPTKKLRLTVDPLQVIKTGTISSAQKGHITDKVEWEYGKNYVSRADLAVFDILANNNWKRPIYFSKGVSPDSYAGLDNYLYTEGYAYRLLPLKREKGDTRQKEELANNSAMYDHLMNRFHVGSFAKAHSLDPESRRIANITWDNFNTLALNLYDAGSISQSKKVMEKAMQNLPLRNYDVTDTVNKYRAAYNFYKLDDTKTANNLLINATSFLANELNYYASLSPENQRSSVQDVQRIVSILEACKQLAVSNGQQNLANKVNGIYNKVSGRLIFSLEG</sequence>
<organism evidence="2 3">
    <name type="scientific">Hufsiella arboris</name>
    <dbReference type="NCBI Taxonomy" id="2695275"/>
    <lineage>
        <taxon>Bacteria</taxon>
        <taxon>Pseudomonadati</taxon>
        <taxon>Bacteroidota</taxon>
        <taxon>Sphingobacteriia</taxon>
        <taxon>Sphingobacteriales</taxon>
        <taxon>Sphingobacteriaceae</taxon>
        <taxon>Hufsiella</taxon>
    </lineage>
</organism>
<name>A0A7K1Y4S3_9SPHI</name>
<evidence type="ECO:0000256" key="1">
    <source>
        <dbReference type="SAM" id="Phobius"/>
    </source>
</evidence>
<keyword evidence="1" id="KW-1133">Transmembrane helix</keyword>
<evidence type="ECO:0000313" key="2">
    <source>
        <dbReference type="EMBL" id="MXV49371.1"/>
    </source>
</evidence>
<dbReference type="InterPro" id="IPR052724">
    <property type="entry name" value="GT117_domain-containing"/>
</dbReference>
<feature type="transmembrane region" description="Helical" evidence="1">
    <location>
        <begin position="176"/>
        <end position="206"/>
    </location>
</feature>
<evidence type="ECO:0000313" key="3">
    <source>
        <dbReference type="Proteomes" id="UP000466586"/>
    </source>
</evidence>
<protein>
    <submittedName>
        <fullName evidence="2">DUF2723 domain-containing protein</fullName>
    </submittedName>
</protein>
<dbReference type="InterPro" id="IPR021280">
    <property type="entry name" value="TMEM260-like"/>
</dbReference>
<feature type="transmembrane region" description="Helical" evidence="1">
    <location>
        <begin position="291"/>
        <end position="311"/>
    </location>
</feature>
<feature type="transmembrane region" description="Helical" evidence="1">
    <location>
        <begin position="6"/>
        <end position="24"/>
    </location>
</feature>
<gene>
    <name evidence="2" type="ORF">GS399_00185</name>
</gene>
<feature type="transmembrane region" description="Helical" evidence="1">
    <location>
        <begin position="513"/>
        <end position="530"/>
    </location>
</feature>
<comment type="caution">
    <text evidence="2">The sequence shown here is derived from an EMBL/GenBank/DDBJ whole genome shotgun (WGS) entry which is preliminary data.</text>
</comment>
<feature type="transmembrane region" description="Helical" evidence="1">
    <location>
        <begin position="117"/>
        <end position="134"/>
    </location>
</feature>
<keyword evidence="1" id="KW-0472">Membrane</keyword>
<dbReference type="AlphaFoldDB" id="A0A7K1Y4S3"/>
<dbReference type="PANTHER" id="PTHR16214:SF3">
    <property type="entry name" value="TRANSMEMBRANE PROTEIN 260"/>
    <property type="match status" value="1"/>
</dbReference>
<feature type="transmembrane region" description="Helical" evidence="1">
    <location>
        <begin position="74"/>
        <end position="97"/>
    </location>
</feature>
<dbReference type="RefSeq" id="WP_160842490.1">
    <property type="nucleotide sequence ID" value="NZ_WVHT01000001.1"/>
</dbReference>
<feature type="transmembrane region" description="Helical" evidence="1">
    <location>
        <begin position="218"/>
        <end position="237"/>
    </location>
</feature>
<dbReference type="PANTHER" id="PTHR16214">
    <property type="entry name" value="TRANSMEMBRANE PROTEIN 260"/>
    <property type="match status" value="1"/>
</dbReference>